<gene>
    <name evidence="1" type="ORF">AVEN_73446_1</name>
</gene>
<name>A0A4Y2GJW0_ARAVE</name>
<proteinExistence type="predicted"/>
<evidence type="ECO:0000313" key="2">
    <source>
        <dbReference type="Proteomes" id="UP000499080"/>
    </source>
</evidence>
<reference evidence="1 2" key="1">
    <citation type="journal article" date="2019" name="Sci. Rep.">
        <title>Orb-weaving spider Araneus ventricosus genome elucidates the spidroin gene catalogue.</title>
        <authorList>
            <person name="Kono N."/>
            <person name="Nakamura H."/>
            <person name="Ohtoshi R."/>
            <person name="Moran D.A.P."/>
            <person name="Shinohara A."/>
            <person name="Yoshida Y."/>
            <person name="Fujiwara M."/>
            <person name="Mori M."/>
            <person name="Tomita M."/>
            <person name="Arakawa K."/>
        </authorList>
    </citation>
    <scope>NUCLEOTIDE SEQUENCE [LARGE SCALE GENOMIC DNA]</scope>
</reference>
<accession>A0A4Y2GJW0</accession>
<dbReference type="OrthoDB" id="6436499at2759"/>
<comment type="caution">
    <text evidence="1">The sequence shown here is derived from an EMBL/GenBank/DDBJ whole genome shotgun (WGS) entry which is preliminary data.</text>
</comment>
<evidence type="ECO:0000313" key="1">
    <source>
        <dbReference type="EMBL" id="GBM53417.1"/>
    </source>
</evidence>
<dbReference type="Proteomes" id="UP000499080">
    <property type="component" value="Unassembled WGS sequence"/>
</dbReference>
<organism evidence="1 2">
    <name type="scientific">Araneus ventricosus</name>
    <name type="common">Orbweaver spider</name>
    <name type="synonym">Epeira ventricosa</name>
    <dbReference type="NCBI Taxonomy" id="182803"/>
    <lineage>
        <taxon>Eukaryota</taxon>
        <taxon>Metazoa</taxon>
        <taxon>Ecdysozoa</taxon>
        <taxon>Arthropoda</taxon>
        <taxon>Chelicerata</taxon>
        <taxon>Arachnida</taxon>
        <taxon>Araneae</taxon>
        <taxon>Araneomorphae</taxon>
        <taxon>Entelegynae</taxon>
        <taxon>Araneoidea</taxon>
        <taxon>Araneidae</taxon>
        <taxon>Araneus</taxon>
    </lineage>
</organism>
<dbReference type="AlphaFoldDB" id="A0A4Y2GJW0"/>
<sequence length="112" mass="13188">MKRLNLTKIWANNDYLEFSESYRTDGKHVPATLDCYGLRINIFICHEEREIVWYHHKTEEDADPKRVIPFKFRLCSSDVLGQRVYVPCEVGLIIQQQTRLAELTTTNTLDLD</sequence>
<dbReference type="EMBL" id="BGPR01001417">
    <property type="protein sequence ID" value="GBM53417.1"/>
    <property type="molecule type" value="Genomic_DNA"/>
</dbReference>
<protein>
    <submittedName>
        <fullName evidence="1">Uncharacterized protein</fullName>
    </submittedName>
</protein>
<keyword evidence="2" id="KW-1185">Reference proteome</keyword>